<evidence type="ECO:0000313" key="3">
    <source>
        <dbReference type="Proteomes" id="UP000177763"/>
    </source>
</evidence>
<dbReference type="Pfam" id="PF18765">
    <property type="entry name" value="Polbeta"/>
    <property type="match status" value="1"/>
</dbReference>
<feature type="domain" description="Polymerase beta nucleotidyltransferase" evidence="1">
    <location>
        <begin position="5"/>
        <end position="85"/>
    </location>
</feature>
<dbReference type="InterPro" id="IPR041633">
    <property type="entry name" value="Polbeta"/>
</dbReference>
<comment type="caution">
    <text evidence="2">The sequence shown here is derived from an EMBL/GenBank/DDBJ whole genome shotgun (WGS) entry which is preliminary data.</text>
</comment>
<dbReference type="Proteomes" id="UP000177763">
    <property type="component" value="Unassembled WGS sequence"/>
</dbReference>
<sequence length="96" mass="11201">MEAEEKIKNTIFKYVSPDEYQVFLFGSRANGNNLKWSDFDVGIMGKEVLPYSKLEQIEHELEDSNIPYRVDVVDFARASDKFKRIALGKIIPWTRN</sequence>
<dbReference type="Gene3D" id="3.30.460.10">
    <property type="entry name" value="Beta Polymerase, domain 2"/>
    <property type="match status" value="1"/>
</dbReference>
<proteinExistence type="predicted"/>
<dbReference type="STRING" id="1802630.A3H26_03395"/>
<dbReference type="InterPro" id="IPR043519">
    <property type="entry name" value="NT_sf"/>
</dbReference>
<dbReference type="SUPFAM" id="SSF81301">
    <property type="entry name" value="Nucleotidyltransferase"/>
    <property type="match status" value="1"/>
</dbReference>
<dbReference type="AlphaFoldDB" id="A0A1F4VIR8"/>
<evidence type="ECO:0000313" key="2">
    <source>
        <dbReference type="EMBL" id="OGC57034.1"/>
    </source>
</evidence>
<name>A0A1F4VIR8_UNCKA</name>
<accession>A0A1F4VIR8</accession>
<evidence type="ECO:0000259" key="1">
    <source>
        <dbReference type="Pfam" id="PF18765"/>
    </source>
</evidence>
<protein>
    <recommendedName>
        <fullName evidence="1">Polymerase beta nucleotidyltransferase domain-containing protein</fullName>
    </recommendedName>
</protein>
<reference evidence="2 3" key="1">
    <citation type="journal article" date="2016" name="Nat. Commun.">
        <title>Thousands of microbial genomes shed light on interconnected biogeochemical processes in an aquifer system.</title>
        <authorList>
            <person name="Anantharaman K."/>
            <person name="Brown C.T."/>
            <person name="Hug L.A."/>
            <person name="Sharon I."/>
            <person name="Castelle C.J."/>
            <person name="Probst A.J."/>
            <person name="Thomas B.C."/>
            <person name="Singh A."/>
            <person name="Wilkins M.J."/>
            <person name="Karaoz U."/>
            <person name="Brodie E.L."/>
            <person name="Williams K.H."/>
            <person name="Hubbard S.S."/>
            <person name="Banfield J.F."/>
        </authorList>
    </citation>
    <scope>NUCLEOTIDE SEQUENCE [LARGE SCALE GENOMIC DNA]</scope>
</reference>
<organism evidence="2 3">
    <name type="scientific">candidate division WWE3 bacterium RIFCSPLOWO2_12_FULL_36_10</name>
    <dbReference type="NCBI Taxonomy" id="1802630"/>
    <lineage>
        <taxon>Bacteria</taxon>
        <taxon>Katanobacteria</taxon>
    </lineage>
</organism>
<gene>
    <name evidence="2" type="ORF">A3H26_03395</name>
</gene>
<dbReference type="CDD" id="cd05403">
    <property type="entry name" value="NT_KNTase_like"/>
    <property type="match status" value="1"/>
</dbReference>
<dbReference type="EMBL" id="MEVN01000023">
    <property type="protein sequence ID" value="OGC57034.1"/>
    <property type="molecule type" value="Genomic_DNA"/>
</dbReference>